<dbReference type="PROSITE" id="PS51746">
    <property type="entry name" value="PPM_2"/>
    <property type="match status" value="1"/>
</dbReference>
<dbReference type="InterPro" id="IPR036457">
    <property type="entry name" value="PPM-type-like_dom_sf"/>
</dbReference>
<dbReference type="CDD" id="cd00143">
    <property type="entry name" value="PP2Cc"/>
    <property type="match status" value="1"/>
</dbReference>
<dbReference type="Pfam" id="PF00481">
    <property type="entry name" value="PP2C"/>
    <property type="match status" value="1"/>
</dbReference>
<dbReference type="SMART" id="SM00332">
    <property type="entry name" value="PP2Cc"/>
    <property type="match status" value="1"/>
</dbReference>
<reference evidence="2" key="1">
    <citation type="submission" date="2015-07" db="EMBL/GenBank/DDBJ databases">
        <title>Adaptation to a free-living lifestyle via gene acquisitions in the diplomonad Trepomonas sp. PC1.</title>
        <authorList>
            <person name="Xu F."/>
            <person name="Jerlstrom-Hultqvist J."/>
            <person name="Kolisko M."/>
            <person name="Simpson A.G.B."/>
            <person name="Roger A.J."/>
            <person name="Svard S.G."/>
            <person name="Andersson J.O."/>
        </authorList>
    </citation>
    <scope>NUCLEOTIDE SEQUENCE</scope>
    <source>
        <strain evidence="2">PC1</strain>
    </source>
</reference>
<feature type="non-terminal residue" evidence="2">
    <location>
        <position position="1"/>
    </location>
</feature>
<dbReference type="GO" id="GO:0004722">
    <property type="term" value="F:protein serine/threonine phosphatase activity"/>
    <property type="evidence" value="ECO:0007669"/>
    <property type="project" value="InterPro"/>
</dbReference>
<evidence type="ECO:0000259" key="1">
    <source>
        <dbReference type="PROSITE" id="PS51746"/>
    </source>
</evidence>
<dbReference type="Gene3D" id="3.60.40.10">
    <property type="entry name" value="PPM-type phosphatase domain"/>
    <property type="match status" value="1"/>
</dbReference>
<protein>
    <submittedName>
        <fullName evidence="2">Protein phosphatase 2C</fullName>
    </submittedName>
</protein>
<accession>A0A146KJS3</accession>
<gene>
    <name evidence="2" type="ORF">TPC1_10707</name>
</gene>
<dbReference type="PANTHER" id="PTHR47992">
    <property type="entry name" value="PROTEIN PHOSPHATASE"/>
    <property type="match status" value="1"/>
</dbReference>
<dbReference type="EMBL" id="GDID01000522">
    <property type="protein sequence ID" value="JAP96084.1"/>
    <property type="molecule type" value="Transcribed_RNA"/>
</dbReference>
<name>A0A146KJS3_9EUKA</name>
<dbReference type="InterPro" id="IPR001932">
    <property type="entry name" value="PPM-type_phosphatase-like_dom"/>
</dbReference>
<proteinExistence type="predicted"/>
<sequence length="360" mass="40943">TSIHYSQTEIEYFLPIIMEKASILTDLENQIDSYKRDPIYYQVEKIEQQIKVPSRLLKTTYDAYQLLQKKKGHQSKQYNLEVGQSTFVNNRAHNEDTFVIAKLQQQMYTAAIFDGHGSDEAAVYCRENYLEQLKKQLSIQKSLRDTLIQLDEQFNQLNIQSGATSVAFVLSNNKLEIANAGDARLILRDGDYVFQTIDHKPNYKEELDRLRKAGGYVSVIQGIPRVCGQVAFTRSIGDPHYKRFGVISTPDCWQFVVNNLKYLLLASDGLWDVLNTNQVDQILFQKDKGNFLCQAMEAYQQSNQQEGDQILKANNASYDLKNAPSIKHETNMAEKIAIGLSRIAIALGSQDNITIIVVLA</sequence>
<feature type="non-terminal residue" evidence="2">
    <location>
        <position position="360"/>
    </location>
</feature>
<dbReference type="InterPro" id="IPR015655">
    <property type="entry name" value="PP2C"/>
</dbReference>
<organism evidence="2">
    <name type="scientific">Trepomonas sp. PC1</name>
    <dbReference type="NCBI Taxonomy" id="1076344"/>
    <lineage>
        <taxon>Eukaryota</taxon>
        <taxon>Metamonada</taxon>
        <taxon>Diplomonadida</taxon>
        <taxon>Hexamitidae</taxon>
        <taxon>Hexamitinae</taxon>
        <taxon>Trepomonas</taxon>
    </lineage>
</organism>
<dbReference type="SUPFAM" id="SSF81606">
    <property type="entry name" value="PP2C-like"/>
    <property type="match status" value="1"/>
</dbReference>
<feature type="domain" description="PPM-type phosphatase" evidence="1">
    <location>
        <begin position="77"/>
        <end position="360"/>
    </location>
</feature>
<dbReference type="AlphaFoldDB" id="A0A146KJS3"/>
<evidence type="ECO:0000313" key="2">
    <source>
        <dbReference type="EMBL" id="JAP96084.1"/>
    </source>
</evidence>